<feature type="transmembrane region" description="Helical" evidence="1">
    <location>
        <begin position="31"/>
        <end position="53"/>
    </location>
</feature>
<keyword evidence="3" id="KW-1185">Reference proteome</keyword>
<dbReference type="RefSeq" id="WP_192496540.1">
    <property type="nucleotide sequence ID" value="NZ_BAAAZV010000003.1"/>
</dbReference>
<name>A0A7C8BQG5_9MICO</name>
<keyword evidence="1" id="KW-0472">Membrane</keyword>
<evidence type="ECO:0000313" key="3">
    <source>
        <dbReference type="Proteomes" id="UP000481339"/>
    </source>
</evidence>
<keyword evidence="1" id="KW-1133">Transmembrane helix</keyword>
<protein>
    <submittedName>
        <fullName evidence="2">Uncharacterized protein</fullName>
    </submittedName>
</protein>
<dbReference type="AlphaFoldDB" id="A0A7C8BQG5"/>
<reference evidence="2 3" key="1">
    <citation type="submission" date="2019-09" db="EMBL/GenBank/DDBJ databases">
        <title>Phylogeny of genus Pseudoclavibacter and closely related genus.</title>
        <authorList>
            <person name="Li Y."/>
        </authorList>
    </citation>
    <scope>NUCLEOTIDE SEQUENCE [LARGE SCALE GENOMIC DNA]</scope>
    <source>
        <strain evidence="2 3">JCM 16921</strain>
    </source>
</reference>
<organism evidence="2 3">
    <name type="scientific">Pseudoclavibacter caeni</name>
    <dbReference type="NCBI Taxonomy" id="908846"/>
    <lineage>
        <taxon>Bacteria</taxon>
        <taxon>Bacillati</taxon>
        <taxon>Actinomycetota</taxon>
        <taxon>Actinomycetes</taxon>
        <taxon>Micrococcales</taxon>
        <taxon>Microbacteriaceae</taxon>
        <taxon>Pseudoclavibacter</taxon>
    </lineage>
</organism>
<dbReference type="EMBL" id="WBKA01000002">
    <property type="protein sequence ID" value="KAB1632999.1"/>
    <property type="molecule type" value="Genomic_DNA"/>
</dbReference>
<evidence type="ECO:0000256" key="1">
    <source>
        <dbReference type="SAM" id="Phobius"/>
    </source>
</evidence>
<sequence>MMWLASAAVNAVTGLCYVTHVAPWDILESAFGADALLWLASAIMLVIVAAVTAPTIEPRFGAVALTLPQLLTATLDVVIYLA</sequence>
<proteinExistence type="predicted"/>
<evidence type="ECO:0000313" key="2">
    <source>
        <dbReference type="EMBL" id="KAB1632999.1"/>
    </source>
</evidence>
<gene>
    <name evidence="2" type="ORF">F8O02_03885</name>
</gene>
<keyword evidence="1" id="KW-0812">Transmembrane</keyword>
<dbReference type="Proteomes" id="UP000481339">
    <property type="component" value="Unassembled WGS sequence"/>
</dbReference>
<accession>A0A7C8BQG5</accession>
<comment type="caution">
    <text evidence="2">The sequence shown here is derived from an EMBL/GenBank/DDBJ whole genome shotgun (WGS) entry which is preliminary data.</text>
</comment>